<organism evidence="7 8">
    <name type="scientific">Fraxinus pennsylvanica</name>
    <dbReference type="NCBI Taxonomy" id="56036"/>
    <lineage>
        <taxon>Eukaryota</taxon>
        <taxon>Viridiplantae</taxon>
        <taxon>Streptophyta</taxon>
        <taxon>Embryophyta</taxon>
        <taxon>Tracheophyta</taxon>
        <taxon>Spermatophyta</taxon>
        <taxon>Magnoliopsida</taxon>
        <taxon>eudicotyledons</taxon>
        <taxon>Gunneridae</taxon>
        <taxon>Pentapetalae</taxon>
        <taxon>asterids</taxon>
        <taxon>lamiids</taxon>
        <taxon>Lamiales</taxon>
        <taxon>Oleaceae</taxon>
        <taxon>Oleeae</taxon>
        <taxon>Fraxinus</taxon>
    </lineage>
</organism>
<dbReference type="PANTHER" id="PTHR10168">
    <property type="entry name" value="GLUTAREDOXIN"/>
    <property type="match status" value="1"/>
</dbReference>
<feature type="domain" description="Glutaredoxin" evidence="6">
    <location>
        <begin position="49"/>
        <end position="117"/>
    </location>
</feature>
<dbReference type="PROSITE" id="PS51354">
    <property type="entry name" value="GLUTAREDOXIN_2"/>
    <property type="match status" value="1"/>
</dbReference>
<keyword evidence="4" id="KW-0676">Redox-active center</keyword>
<comment type="similarity">
    <text evidence="2">Belongs to the glutaredoxin family. CC-type subfamily.</text>
</comment>
<evidence type="ECO:0000256" key="4">
    <source>
        <dbReference type="ARBA" id="ARBA00023284"/>
    </source>
</evidence>
<gene>
    <name evidence="7" type="ORF">FPE_LOCUS31212</name>
</gene>
<dbReference type="GO" id="GO:0005737">
    <property type="term" value="C:cytoplasm"/>
    <property type="evidence" value="ECO:0007669"/>
    <property type="project" value="UniProtKB-SubCell"/>
</dbReference>
<accession>A0AAD2A909</accession>
<dbReference type="SUPFAM" id="SSF52833">
    <property type="entry name" value="Thioredoxin-like"/>
    <property type="match status" value="1"/>
</dbReference>
<evidence type="ECO:0000256" key="5">
    <source>
        <dbReference type="SAM" id="MobiDB-lite"/>
    </source>
</evidence>
<name>A0AAD2A909_9LAMI</name>
<dbReference type="AlphaFoldDB" id="A0AAD2A909"/>
<evidence type="ECO:0000313" key="7">
    <source>
        <dbReference type="EMBL" id="CAI9783691.1"/>
    </source>
</evidence>
<dbReference type="InterPro" id="IPR036249">
    <property type="entry name" value="Thioredoxin-like_sf"/>
</dbReference>
<evidence type="ECO:0000256" key="3">
    <source>
        <dbReference type="ARBA" id="ARBA00022490"/>
    </source>
</evidence>
<feature type="region of interest" description="Disordered" evidence="5">
    <location>
        <begin position="12"/>
        <end position="35"/>
    </location>
</feature>
<keyword evidence="8" id="KW-1185">Reference proteome</keyword>
<dbReference type="EMBL" id="OU503055">
    <property type="protein sequence ID" value="CAI9783691.1"/>
    <property type="molecule type" value="Genomic_DNA"/>
</dbReference>
<dbReference type="Proteomes" id="UP000834106">
    <property type="component" value="Chromosome 20"/>
</dbReference>
<dbReference type="Gene3D" id="3.40.30.10">
    <property type="entry name" value="Glutaredoxin"/>
    <property type="match status" value="1"/>
</dbReference>
<evidence type="ECO:0000259" key="6">
    <source>
        <dbReference type="Pfam" id="PF00462"/>
    </source>
</evidence>
<dbReference type="InterPro" id="IPR002109">
    <property type="entry name" value="Glutaredoxin"/>
</dbReference>
<protein>
    <recommendedName>
        <fullName evidence="6">Glutaredoxin domain-containing protein</fullName>
    </recommendedName>
</protein>
<keyword evidence="3" id="KW-0963">Cytoplasm</keyword>
<comment type="subcellular location">
    <subcellularLocation>
        <location evidence="1">Cytoplasm</location>
    </subcellularLocation>
</comment>
<reference evidence="7" key="1">
    <citation type="submission" date="2023-05" db="EMBL/GenBank/DDBJ databases">
        <authorList>
            <person name="Huff M."/>
        </authorList>
    </citation>
    <scope>NUCLEOTIDE SEQUENCE</scope>
</reference>
<dbReference type="InterPro" id="IPR011905">
    <property type="entry name" value="GlrX-like_pln_2"/>
</dbReference>
<sequence>MQKALQYRDWLSTTATGGGATNPPPGNGRTSDEDKDKAIVKKQVTENAVVVFARRGCCMCHVVKLLLQGHGVNPTLFDLDEQNEAAVLNELSKIATEEEGCSAAGPNFPAVFVGGKLLGGLEEIMRAHISGELVPRLREAGALWL</sequence>
<proteinExistence type="inferred from homology"/>
<evidence type="ECO:0000313" key="8">
    <source>
        <dbReference type="Proteomes" id="UP000834106"/>
    </source>
</evidence>
<evidence type="ECO:0000256" key="2">
    <source>
        <dbReference type="ARBA" id="ARBA00007568"/>
    </source>
</evidence>
<dbReference type="Pfam" id="PF00462">
    <property type="entry name" value="Glutaredoxin"/>
    <property type="match status" value="1"/>
</dbReference>
<evidence type="ECO:0000256" key="1">
    <source>
        <dbReference type="ARBA" id="ARBA00004496"/>
    </source>
</evidence>
<dbReference type="NCBIfam" id="TIGR02189">
    <property type="entry name" value="GlrX-like_plant"/>
    <property type="match status" value="1"/>
</dbReference>